<dbReference type="EMBL" id="CP007452">
    <property type="protein sequence ID" value="AHM56556.1"/>
    <property type="molecule type" value="Genomic_DNA"/>
</dbReference>
<evidence type="ECO:0000256" key="4">
    <source>
        <dbReference type="ARBA" id="ARBA00023306"/>
    </source>
</evidence>
<protein>
    <submittedName>
        <fullName evidence="5">Segregation and condensation protein B</fullName>
    </submittedName>
</protein>
<dbReference type="InterPro" id="IPR005234">
    <property type="entry name" value="ScpB_csome_segregation"/>
</dbReference>
<dbReference type="RefSeq" id="WP_025435548.1">
    <property type="nucleotide sequence ID" value="NZ_CP007452.1"/>
</dbReference>
<dbReference type="AlphaFoldDB" id="W8U6K9"/>
<dbReference type="STRING" id="1286171.EAL2_c12610"/>
<dbReference type="PIRSF" id="PIRSF019345">
    <property type="entry name" value="ScpB"/>
    <property type="match status" value="1"/>
</dbReference>
<dbReference type="NCBIfam" id="TIGR00281">
    <property type="entry name" value="SMC-Scp complex subunit ScpB"/>
    <property type="match status" value="1"/>
</dbReference>
<dbReference type="OrthoDB" id="9806226at2"/>
<name>W8U6K9_PEPAC</name>
<evidence type="ECO:0000256" key="1">
    <source>
        <dbReference type="ARBA" id="ARBA00022490"/>
    </source>
</evidence>
<dbReference type="PANTHER" id="PTHR34298">
    <property type="entry name" value="SEGREGATION AND CONDENSATION PROTEIN B"/>
    <property type="match status" value="1"/>
</dbReference>
<dbReference type="Gene3D" id="1.10.10.10">
    <property type="entry name" value="Winged helix-like DNA-binding domain superfamily/Winged helix DNA-binding domain"/>
    <property type="match status" value="2"/>
</dbReference>
<dbReference type="InterPro" id="IPR036388">
    <property type="entry name" value="WH-like_DNA-bd_sf"/>
</dbReference>
<dbReference type="GO" id="GO:0051301">
    <property type="term" value="P:cell division"/>
    <property type="evidence" value="ECO:0007669"/>
    <property type="project" value="UniProtKB-KW"/>
</dbReference>
<gene>
    <name evidence="5" type="primary">scpB</name>
    <name evidence="5" type="ORF">EAL2_c12610</name>
</gene>
<dbReference type="PATRIC" id="fig|1286171.3.peg.1210"/>
<keyword evidence="2" id="KW-0132">Cell division</keyword>
<dbReference type="eggNOG" id="COG1386">
    <property type="taxonomic scope" value="Bacteria"/>
</dbReference>
<evidence type="ECO:0000313" key="5">
    <source>
        <dbReference type="EMBL" id="AHM56556.1"/>
    </source>
</evidence>
<dbReference type="KEGG" id="eac:EAL2_c12610"/>
<keyword evidence="3" id="KW-0159">Chromosome partition</keyword>
<accession>W8U6K9</accession>
<dbReference type="InterPro" id="IPR036390">
    <property type="entry name" value="WH_DNA-bd_sf"/>
</dbReference>
<keyword evidence="6" id="KW-1185">Reference proteome</keyword>
<reference evidence="5 6" key="1">
    <citation type="journal article" date="2014" name="Genome Announc.">
        <title>Complete Genome Sequence of Amino Acid-Utilizing Eubacterium acidaminophilum al-2 (DSM 3953).</title>
        <authorList>
            <person name="Poehlein A."/>
            <person name="Andreesen J.R."/>
            <person name="Daniel R."/>
        </authorList>
    </citation>
    <scope>NUCLEOTIDE SEQUENCE [LARGE SCALE GENOMIC DNA]</scope>
    <source>
        <strain evidence="5 6">DSM 3953</strain>
    </source>
</reference>
<keyword evidence="4" id="KW-0131">Cell cycle</keyword>
<organism evidence="5 6">
    <name type="scientific">Peptoclostridium acidaminophilum DSM 3953</name>
    <dbReference type="NCBI Taxonomy" id="1286171"/>
    <lineage>
        <taxon>Bacteria</taxon>
        <taxon>Bacillati</taxon>
        <taxon>Bacillota</taxon>
        <taxon>Clostridia</taxon>
        <taxon>Peptostreptococcales</taxon>
        <taxon>Peptoclostridiaceae</taxon>
        <taxon>Peptoclostridium</taxon>
    </lineage>
</organism>
<dbReference type="SUPFAM" id="SSF46785">
    <property type="entry name" value="Winged helix' DNA-binding domain"/>
    <property type="match status" value="2"/>
</dbReference>
<proteinExistence type="predicted"/>
<dbReference type="HOGENOM" id="CLU_045647_5_3_9"/>
<sequence length="175" mass="19918">MKYSSIQSSIESLLFVYSDPLDEKEIAMALDAKEEEIARELQSLMLHYEESGSGIRLIKLNGKYQLVSNPLNAGCIRKLFMPSRRKSLTQAALETLAIIAYKQPVTKIEIEDIRGVKCDKPLKTLADYSLIEEAGRLKKIGNPIQYRTTEEFLRVFGLESIKELPELDSFKEQSE</sequence>
<evidence type="ECO:0000313" key="6">
    <source>
        <dbReference type="Proteomes" id="UP000019591"/>
    </source>
</evidence>
<dbReference type="PANTHER" id="PTHR34298:SF2">
    <property type="entry name" value="SEGREGATION AND CONDENSATION PROTEIN B"/>
    <property type="match status" value="1"/>
</dbReference>
<keyword evidence="1" id="KW-0963">Cytoplasm</keyword>
<dbReference type="Pfam" id="PF04079">
    <property type="entry name" value="SMC_ScpB"/>
    <property type="match status" value="1"/>
</dbReference>
<evidence type="ECO:0000256" key="2">
    <source>
        <dbReference type="ARBA" id="ARBA00022618"/>
    </source>
</evidence>
<dbReference type="Proteomes" id="UP000019591">
    <property type="component" value="Chromosome"/>
</dbReference>
<evidence type="ECO:0000256" key="3">
    <source>
        <dbReference type="ARBA" id="ARBA00022829"/>
    </source>
</evidence>
<dbReference type="GO" id="GO:0051304">
    <property type="term" value="P:chromosome separation"/>
    <property type="evidence" value="ECO:0007669"/>
    <property type="project" value="InterPro"/>
</dbReference>